<reference evidence="2" key="1">
    <citation type="journal article" date="2015" name="Nat. Genet.">
        <title>The genome and transcriptome of the zoonotic hookworm Ancylostoma ceylanicum identify infection-specific gene families.</title>
        <authorList>
            <person name="Schwarz E.M."/>
            <person name="Hu Y."/>
            <person name="Antoshechkin I."/>
            <person name="Miller M.M."/>
            <person name="Sternberg P.W."/>
            <person name="Aroian R.V."/>
        </authorList>
    </citation>
    <scope>NUCLEOTIDE SEQUENCE</scope>
    <source>
        <strain evidence="2">HY135</strain>
    </source>
</reference>
<accession>A0A016VZE0</accession>
<dbReference type="AlphaFoldDB" id="A0A016VZE0"/>
<protein>
    <submittedName>
        <fullName evidence="1">Uncharacterized protein</fullName>
    </submittedName>
</protein>
<sequence length="95" mass="10746">MPDFWSTKNSFGPIANCCDIYGRVKLCDYCPRTVTITGFCWFYQLCEAIVISHTNFSQCPNPCRALELFSDVLLCRCFSLILCLDAIDSSSRPAK</sequence>
<evidence type="ECO:0000313" key="2">
    <source>
        <dbReference type="Proteomes" id="UP000024635"/>
    </source>
</evidence>
<evidence type="ECO:0000313" key="1">
    <source>
        <dbReference type="EMBL" id="EYC32108.1"/>
    </source>
</evidence>
<dbReference type="Proteomes" id="UP000024635">
    <property type="component" value="Unassembled WGS sequence"/>
</dbReference>
<comment type="caution">
    <text evidence="1">The sequence shown here is derived from an EMBL/GenBank/DDBJ whole genome shotgun (WGS) entry which is preliminary data.</text>
</comment>
<gene>
    <name evidence="1" type="primary">Acey_s0003.g1403</name>
    <name evidence="1" type="ORF">Y032_0003g1403</name>
</gene>
<proteinExistence type="predicted"/>
<dbReference type="EMBL" id="JARK01001339">
    <property type="protein sequence ID" value="EYC32108.1"/>
    <property type="molecule type" value="Genomic_DNA"/>
</dbReference>
<keyword evidence="2" id="KW-1185">Reference proteome</keyword>
<organism evidence="1 2">
    <name type="scientific">Ancylostoma ceylanicum</name>
    <dbReference type="NCBI Taxonomy" id="53326"/>
    <lineage>
        <taxon>Eukaryota</taxon>
        <taxon>Metazoa</taxon>
        <taxon>Ecdysozoa</taxon>
        <taxon>Nematoda</taxon>
        <taxon>Chromadorea</taxon>
        <taxon>Rhabditida</taxon>
        <taxon>Rhabditina</taxon>
        <taxon>Rhabditomorpha</taxon>
        <taxon>Strongyloidea</taxon>
        <taxon>Ancylostomatidae</taxon>
        <taxon>Ancylostomatinae</taxon>
        <taxon>Ancylostoma</taxon>
    </lineage>
</organism>
<name>A0A016VZE0_9BILA</name>